<dbReference type="Proteomes" id="UP000539111">
    <property type="component" value="Unassembled WGS sequence"/>
</dbReference>
<gene>
    <name evidence="3" type="ORF">BJY26_003064</name>
</gene>
<dbReference type="SUPFAM" id="SSF89733">
    <property type="entry name" value="L-sulfolactate dehydrogenase-like"/>
    <property type="match status" value="1"/>
</dbReference>
<evidence type="ECO:0000313" key="4">
    <source>
        <dbReference type="Proteomes" id="UP000539111"/>
    </source>
</evidence>
<dbReference type="Gene3D" id="1.10.1530.10">
    <property type="match status" value="1"/>
</dbReference>
<dbReference type="PANTHER" id="PTHR11091">
    <property type="entry name" value="OXIDOREDUCTASE-RELATED"/>
    <property type="match status" value="1"/>
</dbReference>
<dbReference type="InterPro" id="IPR036111">
    <property type="entry name" value="Mal/L-sulfo/L-lacto_DH-like_sf"/>
</dbReference>
<dbReference type="AlphaFoldDB" id="A0A7Z0D4J8"/>
<name>A0A7Z0D4J8_9MICO</name>
<dbReference type="InterPro" id="IPR043144">
    <property type="entry name" value="Mal/L-sulf/L-lact_DH-like_ah"/>
</dbReference>
<evidence type="ECO:0000256" key="2">
    <source>
        <dbReference type="ARBA" id="ARBA00023002"/>
    </source>
</evidence>
<protein>
    <submittedName>
        <fullName evidence="3">L-2-hydroxycarboxylate dehydrogenase (NAD+)</fullName>
        <ecNumber evidence="3">1.1.1.337</ecNumber>
    </submittedName>
</protein>
<evidence type="ECO:0000313" key="3">
    <source>
        <dbReference type="EMBL" id="NYI68758.1"/>
    </source>
</evidence>
<dbReference type="PANTHER" id="PTHR11091:SF0">
    <property type="entry name" value="MALATE DEHYDROGENASE"/>
    <property type="match status" value="1"/>
</dbReference>
<accession>A0A7Z0D4J8</accession>
<dbReference type="Gene3D" id="3.30.1370.60">
    <property type="entry name" value="Hypothetical oxidoreductase yiak, domain 2"/>
    <property type="match status" value="1"/>
</dbReference>
<keyword evidence="4" id="KW-1185">Reference proteome</keyword>
<comment type="caution">
    <text evidence="3">The sequence shown here is derived from an EMBL/GenBank/DDBJ whole genome shotgun (WGS) entry which is preliminary data.</text>
</comment>
<dbReference type="Pfam" id="PF02615">
    <property type="entry name" value="Ldh_2"/>
    <property type="match status" value="1"/>
</dbReference>
<reference evidence="3 4" key="1">
    <citation type="submission" date="2020-07" db="EMBL/GenBank/DDBJ databases">
        <title>Sequencing the genomes of 1000 actinobacteria strains.</title>
        <authorList>
            <person name="Klenk H.-P."/>
        </authorList>
    </citation>
    <scope>NUCLEOTIDE SEQUENCE [LARGE SCALE GENOMIC DNA]</scope>
    <source>
        <strain evidence="3 4">DSM 26341</strain>
    </source>
</reference>
<organism evidence="3 4">
    <name type="scientific">Spelaeicoccus albus</name>
    <dbReference type="NCBI Taxonomy" id="1280376"/>
    <lineage>
        <taxon>Bacteria</taxon>
        <taxon>Bacillati</taxon>
        <taxon>Actinomycetota</taxon>
        <taxon>Actinomycetes</taxon>
        <taxon>Micrococcales</taxon>
        <taxon>Brevibacteriaceae</taxon>
        <taxon>Spelaeicoccus</taxon>
    </lineage>
</organism>
<comment type="similarity">
    <text evidence="1">Belongs to the LDH2/MDH2 oxidoreductase family.</text>
</comment>
<dbReference type="InterPro" id="IPR043143">
    <property type="entry name" value="Mal/L-sulf/L-lact_DH-like_NADP"/>
</dbReference>
<evidence type="ECO:0000256" key="1">
    <source>
        <dbReference type="ARBA" id="ARBA00006056"/>
    </source>
</evidence>
<dbReference type="InterPro" id="IPR003767">
    <property type="entry name" value="Malate/L-lactate_DH-like"/>
</dbReference>
<dbReference type="EC" id="1.1.1.337" evidence="3"/>
<sequence length="350" mass="36971">MITDHYEFDVGILVNTAQSALERAGVNAHDAALVADALVTADRRGIYSHGLMRLPLYVSALESGGMNPRPEMKWRREQGAVAILEADSALGQVAMQEAVGHVKTLAEKYGIGCVAVEHSTHYGAGNYWTDQLAQAGLASLLTSTTGPRVTPFGGRDPILGTNPLTMAFPSLTNHALTADMATSAGAYGKVMAARNAGYAIPKGWAVDPDGDETTDPDSAISGAFLPMGGHKGSALSVMLEAFAASLTHANFAYETTDIWSNPAHKMNTGHLVIALNPELFTGVTDTKKRISGLQERVRAAGHGVQAPGDIEAGLFEASRDRVALSRDTYAQIEQMCGHLGVVPPVPHEKS</sequence>
<proteinExistence type="inferred from homology"/>
<dbReference type="RefSeq" id="WP_179429055.1">
    <property type="nucleotide sequence ID" value="NZ_JACBZP010000001.1"/>
</dbReference>
<dbReference type="EMBL" id="JACBZP010000001">
    <property type="protein sequence ID" value="NYI68758.1"/>
    <property type="molecule type" value="Genomic_DNA"/>
</dbReference>
<dbReference type="GO" id="GO:0102443">
    <property type="term" value="F:L-2-hydroxycarboxylate dehydrogenase (NAD+) activity"/>
    <property type="evidence" value="ECO:0007669"/>
    <property type="project" value="UniProtKB-EC"/>
</dbReference>
<keyword evidence="2 3" id="KW-0560">Oxidoreductase</keyword>